<feature type="transmembrane region" description="Helical" evidence="1">
    <location>
        <begin position="99"/>
        <end position="120"/>
    </location>
</feature>
<keyword evidence="1" id="KW-0472">Membrane</keyword>
<feature type="chain" id="PRO_5042224088" evidence="2">
    <location>
        <begin position="17"/>
        <end position="172"/>
    </location>
</feature>
<sequence>MNFWIILLILLPLISGNEWVPSGFLGRCGSTVCKTDEICLRPKMRIEPELCWPNWLPINNLNLLKECAKIRFSSTLPPFQITAASSPTPTLPQRKPTEIFWPIIALWIGTVWVIGILFILSQMRNKKEIARLERQSKSAIGLDKVEPVVVQEQHNPAFDPTNRDIYFEDIPL</sequence>
<name>A0AAD4MSH4_9BILA</name>
<evidence type="ECO:0000313" key="4">
    <source>
        <dbReference type="Proteomes" id="UP001201812"/>
    </source>
</evidence>
<protein>
    <submittedName>
        <fullName evidence="3">Uncharacterized protein</fullName>
    </submittedName>
</protein>
<feature type="signal peptide" evidence="2">
    <location>
        <begin position="1"/>
        <end position="16"/>
    </location>
</feature>
<reference evidence="3" key="1">
    <citation type="submission" date="2022-01" db="EMBL/GenBank/DDBJ databases">
        <title>Genome Sequence Resource for Two Populations of Ditylenchus destructor, the Migratory Endoparasitic Phytonematode.</title>
        <authorList>
            <person name="Zhang H."/>
            <person name="Lin R."/>
            <person name="Xie B."/>
        </authorList>
    </citation>
    <scope>NUCLEOTIDE SEQUENCE</scope>
    <source>
        <strain evidence="3">BazhouSP</strain>
    </source>
</reference>
<comment type="caution">
    <text evidence="3">The sequence shown here is derived from an EMBL/GenBank/DDBJ whole genome shotgun (WGS) entry which is preliminary data.</text>
</comment>
<keyword evidence="1" id="KW-0812">Transmembrane</keyword>
<evidence type="ECO:0000256" key="2">
    <source>
        <dbReference type="SAM" id="SignalP"/>
    </source>
</evidence>
<evidence type="ECO:0000313" key="3">
    <source>
        <dbReference type="EMBL" id="KAI1700188.1"/>
    </source>
</evidence>
<proteinExistence type="predicted"/>
<keyword evidence="2" id="KW-0732">Signal</keyword>
<accession>A0AAD4MSH4</accession>
<dbReference type="EMBL" id="JAKKPZ010000153">
    <property type="protein sequence ID" value="KAI1700188.1"/>
    <property type="molecule type" value="Genomic_DNA"/>
</dbReference>
<dbReference type="Proteomes" id="UP001201812">
    <property type="component" value="Unassembled WGS sequence"/>
</dbReference>
<organism evidence="3 4">
    <name type="scientific">Ditylenchus destructor</name>
    <dbReference type="NCBI Taxonomy" id="166010"/>
    <lineage>
        <taxon>Eukaryota</taxon>
        <taxon>Metazoa</taxon>
        <taxon>Ecdysozoa</taxon>
        <taxon>Nematoda</taxon>
        <taxon>Chromadorea</taxon>
        <taxon>Rhabditida</taxon>
        <taxon>Tylenchina</taxon>
        <taxon>Tylenchomorpha</taxon>
        <taxon>Sphaerularioidea</taxon>
        <taxon>Anguinidae</taxon>
        <taxon>Anguininae</taxon>
        <taxon>Ditylenchus</taxon>
    </lineage>
</organism>
<gene>
    <name evidence="3" type="ORF">DdX_16855</name>
</gene>
<keyword evidence="4" id="KW-1185">Reference proteome</keyword>
<dbReference type="AlphaFoldDB" id="A0AAD4MSH4"/>
<evidence type="ECO:0000256" key="1">
    <source>
        <dbReference type="SAM" id="Phobius"/>
    </source>
</evidence>
<keyword evidence="1" id="KW-1133">Transmembrane helix</keyword>